<dbReference type="RefSeq" id="WP_068705604.1">
    <property type="nucleotide sequence ID" value="NZ_BDCR01000004.1"/>
</dbReference>
<evidence type="ECO:0000313" key="3">
    <source>
        <dbReference type="Proteomes" id="UP000076586"/>
    </source>
</evidence>
<organism evidence="2 3">
    <name type="scientific">Paludibacter jiangxiensis</name>
    <dbReference type="NCBI Taxonomy" id="681398"/>
    <lineage>
        <taxon>Bacteria</taxon>
        <taxon>Pseudomonadati</taxon>
        <taxon>Bacteroidota</taxon>
        <taxon>Bacteroidia</taxon>
        <taxon>Bacteroidales</taxon>
        <taxon>Paludibacteraceae</taxon>
        <taxon>Paludibacter</taxon>
    </lineage>
</organism>
<evidence type="ECO:0000256" key="1">
    <source>
        <dbReference type="SAM" id="SignalP"/>
    </source>
</evidence>
<reference evidence="3" key="1">
    <citation type="submission" date="2016-04" db="EMBL/GenBank/DDBJ databases">
        <title>Draft genome sequence of Paludibacter jiangxiensis strain NM7.</title>
        <authorList>
            <person name="Qiu Y."/>
            <person name="Matsuura N."/>
            <person name="Ohashi A."/>
            <person name="Tourlousse M.D."/>
            <person name="Sekiguchi Y."/>
        </authorList>
    </citation>
    <scope>NUCLEOTIDE SEQUENCE [LARGE SCALE GENOMIC DNA]</scope>
    <source>
        <strain evidence="3">NM7</strain>
    </source>
</reference>
<accession>A0A171ALR1</accession>
<feature type="chain" id="PRO_5007905280" evidence="1">
    <location>
        <begin position="22"/>
        <end position="156"/>
    </location>
</feature>
<gene>
    <name evidence="2" type="ORF">PJIAN_4489</name>
</gene>
<dbReference type="InterPro" id="IPR045607">
    <property type="entry name" value="DUF6452"/>
</dbReference>
<keyword evidence="3" id="KW-1185">Reference proteome</keyword>
<dbReference type="EMBL" id="BDCR01000004">
    <property type="protein sequence ID" value="GAT63946.1"/>
    <property type="molecule type" value="Genomic_DNA"/>
</dbReference>
<dbReference type="Pfam" id="PF20050">
    <property type="entry name" value="DUF6452"/>
    <property type="match status" value="1"/>
</dbReference>
<sequence length="156" mass="17928">MNKLLSIALFLLLAVAYIACTNDNSCHENRYVVMTSNFYTIKNDTTKTFTVDSIWVKGLGNDSLLYSNSKSVTSISMPLQKMNDTSRFVIRFNTIYDTLTVIHANIQKYLSLECGCLVTHKLDSTKLSYTQHKVKRIKVKYDNVSTTKRENLQIYF</sequence>
<name>A0A171ALR1_9BACT</name>
<protein>
    <submittedName>
        <fullName evidence="2">Uncharacterized protein</fullName>
    </submittedName>
</protein>
<keyword evidence="1" id="KW-0732">Signal</keyword>
<evidence type="ECO:0000313" key="2">
    <source>
        <dbReference type="EMBL" id="GAT63946.1"/>
    </source>
</evidence>
<feature type="signal peptide" evidence="1">
    <location>
        <begin position="1"/>
        <end position="21"/>
    </location>
</feature>
<reference evidence="3" key="2">
    <citation type="journal article" date="2017" name="Genome Announc.">
        <title>Draft genome sequence of Paludibacter jiangxiensis NM7(T), a propionate-producing fermentative bacterium.</title>
        <authorList>
            <person name="Qiu Y.-L."/>
            <person name="Tourlousse D.M."/>
            <person name="Matsuura N."/>
            <person name="Ohashi A."/>
            <person name="Sekiguchi Y."/>
        </authorList>
    </citation>
    <scope>NUCLEOTIDE SEQUENCE [LARGE SCALE GENOMIC DNA]</scope>
    <source>
        <strain evidence="3">NM7</strain>
    </source>
</reference>
<dbReference type="STRING" id="681398.PJIAN_4489"/>
<dbReference type="AlphaFoldDB" id="A0A171ALR1"/>
<dbReference type="OrthoDB" id="1028273at2"/>
<comment type="caution">
    <text evidence="2">The sequence shown here is derived from an EMBL/GenBank/DDBJ whole genome shotgun (WGS) entry which is preliminary data.</text>
</comment>
<proteinExistence type="predicted"/>
<dbReference type="Proteomes" id="UP000076586">
    <property type="component" value="Unassembled WGS sequence"/>
</dbReference>